<feature type="signal peptide" evidence="1">
    <location>
        <begin position="1"/>
        <end position="22"/>
    </location>
</feature>
<keyword evidence="1" id="KW-0732">Signal</keyword>
<name>A0A8C5IRT6_JUNHY</name>
<evidence type="ECO:0000313" key="2">
    <source>
        <dbReference type="Ensembl" id="ENSJHYP00000007096.1"/>
    </source>
</evidence>
<dbReference type="Ensembl" id="ENSJHYT00000008681.1">
    <property type="protein sequence ID" value="ENSJHYP00000007096.1"/>
    <property type="gene ID" value="ENSJHYG00000005699.1"/>
</dbReference>
<organism evidence="2 3">
    <name type="scientific">Junco hyemalis</name>
    <name type="common">Dark-eyed junco</name>
    <dbReference type="NCBI Taxonomy" id="40217"/>
    <lineage>
        <taxon>Eukaryota</taxon>
        <taxon>Metazoa</taxon>
        <taxon>Chordata</taxon>
        <taxon>Craniata</taxon>
        <taxon>Vertebrata</taxon>
        <taxon>Euteleostomi</taxon>
        <taxon>Archelosauria</taxon>
        <taxon>Archosauria</taxon>
        <taxon>Dinosauria</taxon>
        <taxon>Saurischia</taxon>
        <taxon>Theropoda</taxon>
        <taxon>Coelurosauria</taxon>
        <taxon>Aves</taxon>
        <taxon>Neognathae</taxon>
        <taxon>Neoaves</taxon>
        <taxon>Telluraves</taxon>
        <taxon>Australaves</taxon>
        <taxon>Passeriformes</taxon>
        <taxon>Passerellidae</taxon>
        <taxon>Junco</taxon>
    </lineage>
</organism>
<proteinExistence type="predicted"/>
<protein>
    <recommendedName>
        <fullName evidence="4">Secreted protein</fullName>
    </recommendedName>
</protein>
<dbReference type="Proteomes" id="UP000694408">
    <property type="component" value="Unplaced"/>
</dbReference>
<evidence type="ECO:0008006" key="4">
    <source>
        <dbReference type="Google" id="ProtNLM"/>
    </source>
</evidence>
<evidence type="ECO:0000256" key="1">
    <source>
        <dbReference type="SAM" id="SignalP"/>
    </source>
</evidence>
<reference evidence="2" key="2">
    <citation type="submission" date="2025-09" db="UniProtKB">
        <authorList>
            <consortium name="Ensembl"/>
        </authorList>
    </citation>
    <scope>IDENTIFICATION</scope>
</reference>
<accession>A0A8C5IRT6</accession>
<keyword evidence="3" id="KW-1185">Reference proteome</keyword>
<feature type="chain" id="PRO_5034530512" description="Secreted protein" evidence="1">
    <location>
        <begin position="23"/>
        <end position="103"/>
    </location>
</feature>
<sequence>RQKILDETSFACLFLLLPSFQARCGSSLGAEALVLTLKPAALHCPGSLGLQAALWVTVTSTRAALETSALKKRYLYCLSHKDKVVLCAPELLVNKVTFSSASA</sequence>
<evidence type="ECO:0000313" key="3">
    <source>
        <dbReference type="Proteomes" id="UP000694408"/>
    </source>
</evidence>
<reference evidence="2" key="1">
    <citation type="submission" date="2025-08" db="UniProtKB">
        <authorList>
            <consortium name="Ensembl"/>
        </authorList>
    </citation>
    <scope>IDENTIFICATION</scope>
</reference>
<dbReference type="AlphaFoldDB" id="A0A8C5IRT6"/>